<reference evidence="2" key="1">
    <citation type="submission" date="2020-10" db="EMBL/GenBank/DDBJ databases">
        <authorList>
            <person name="Han B."/>
            <person name="Lu T."/>
            <person name="Zhao Q."/>
            <person name="Huang X."/>
            <person name="Zhao Y."/>
        </authorList>
    </citation>
    <scope>NUCLEOTIDE SEQUENCE</scope>
</reference>
<feature type="compositionally biased region" description="Low complexity" evidence="1">
    <location>
        <begin position="117"/>
        <end position="127"/>
    </location>
</feature>
<evidence type="ECO:0000313" key="3">
    <source>
        <dbReference type="Proteomes" id="UP000604825"/>
    </source>
</evidence>
<dbReference type="AlphaFoldDB" id="A0A811RQ63"/>
<organism evidence="2 3">
    <name type="scientific">Miscanthus lutarioriparius</name>
    <dbReference type="NCBI Taxonomy" id="422564"/>
    <lineage>
        <taxon>Eukaryota</taxon>
        <taxon>Viridiplantae</taxon>
        <taxon>Streptophyta</taxon>
        <taxon>Embryophyta</taxon>
        <taxon>Tracheophyta</taxon>
        <taxon>Spermatophyta</taxon>
        <taxon>Magnoliopsida</taxon>
        <taxon>Liliopsida</taxon>
        <taxon>Poales</taxon>
        <taxon>Poaceae</taxon>
        <taxon>PACMAD clade</taxon>
        <taxon>Panicoideae</taxon>
        <taxon>Andropogonodae</taxon>
        <taxon>Andropogoneae</taxon>
        <taxon>Saccharinae</taxon>
        <taxon>Miscanthus</taxon>
    </lineage>
</organism>
<evidence type="ECO:0000313" key="2">
    <source>
        <dbReference type="EMBL" id="CAD6272181.1"/>
    </source>
</evidence>
<comment type="caution">
    <text evidence="2">The sequence shown here is derived from an EMBL/GenBank/DDBJ whole genome shotgun (WGS) entry which is preliminary data.</text>
</comment>
<feature type="region of interest" description="Disordered" evidence="1">
    <location>
        <begin position="116"/>
        <end position="138"/>
    </location>
</feature>
<accession>A0A811RQ63</accession>
<dbReference type="Proteomes" id="UP000604825">
    <property type="component" value="Unassembled WGS sequence"/>
</dbReference>
<evidence type="ECO:0000256" key="1">
    <source>
        <dbReference type="SAM" id="MobiDB-lite"/>
    </source>
</evidence>
<proteinExistence type="predicted"/>
<gene>
    <name evidence="2" type="ORF">NCGR_LOCUS55456</name>
</gene>
<protein>
    <submittedName>
        <fullName evidence="2">Uncharacterized protein</fullName>
    </submittedName>
</protein>
<dbReference type="EMBL" id="CAJGYO010000016">
    <property type="protein sequence ID" value="CAD6272181.1"/>
    <property type="molecule type" value="Genomic_DNA"/>
</dbReference>
<name>A0A811RQ63_9POAL</name>
<keyword evidence="3" id="KW-1185">Reference proteome</keyword>
<sequence length="219" mass="24813">MRSSLVNKKTTKDAWDAIAVACIYSYRAYRYTLQKLRLEWENLAFKLGEDVNDFALHLNTLMQQLAWYSDNGIDEERVVEKFLHVPPLESVTIGGKLLFTEEQWLARQWERRKRETSGSLDLSSSSSRKLQPHKPDKVCGGALDSVDGERKATHDDTCKNYGRTSHWAKDSRQAKRGGQAHVMQAQEGDKPALFLVHGSIELHSSPTLSAVALLDLDEL</sequence>